<gene>
    <name evidence="2" type="ORF">ENL71_00620</name>
</gene>
<dbReference type="EMBL" id="DRUZ01000010">
    <property type="protein sequence ID" value="HHS01051.1"/>
    <property type="molecule type" value="Genomic_DNA"/>
</dbReference>
<feature type="domain" description="DUF6036" evidence="1">
    <location>
        <begin position="7"/>
        <end position="155"/>
    </location>
</feature>
<comment type="caution">
    <text evidence="2">The sequence shown here is derived from an EMBL/GenBank/DDBJ whole genome shotgun (WGS) entry which is preliminary data.</text>
</comment>
<dbReference type="InterPro" id="IPR045792">
    <property type="entry name" value="DUF6036"/>
</dbReference>
<sequence>MHEREELVNFLKDAEKVAKALQIRPFSLYLLGGCACILGEYLDRATRDFDILDLNYPSEIGKVLRFLGDFDLLEYESTPIAPSFKERVKKLDGFEYIRVYVLSKEDIVVSKIIRLNEKDIEDIDKLMPSCNKELINKIIEEILSRKDFFETKKKRFLEKLEIFRVKYNV</sequence>
<evidence type="ECO:0000313" key="2">
    <source>
        <dbReference type="EMBL" id="HHS01051.1"/>
    </source>
</evidence>
<accession>A0A7C5YZE5</accession>
<reference evidence="2" key="1">
    <citation type="journal article" date="2020" name="mSystems">
        <title>Genome- and Community-Level Interaction Insights into Carbon Utilization and Element Cycling Functions of Hydrothermarchaeota in Hydrothermal Sediment.</title>
        <authorList>
            <person name="Zhou Z."/>
            <person name="Liu Y."/>
            <person name="Xu W."/>
            <person name="Pan J."/>
            <person name="Luo Z.H."/>
            <person name="Li M."/>
        </authorList>
    </citation>
    <scope>NUCLEOTIDE SEQUENCE [LARGE SCALE GENOMIC DNA]</scope>
    <source>
        <strain evidence="2">SpSt-102</strain>
    </source>
</reference>
<name>A0A7C5YZE5_9FIRM</name>
<protein>
    <recommendedName>
        <fullName evidence="1">DUF6036 domain-containing protein</fullName>
    </recommendedName>
</protein>
<dbReference type="AlphaFoldDB" id="A0A7C5YZE5"/>
<dbReference type="Pfam" id="PF19502">
    <property type="entry name" value="DUF6036"/>
    <property type="match status" value="1"/>
</dbReference>
<proteinExistence type="predicted"/>
<evidence type="ECO:0000259" key="1">
    <source>
        <dbReference type="Pfam" id="PF19502"/>
    </source>
</evidence>
<organism evidence="2">
    <name type="scientific">Caldicellulosiruptor owensensis</name>
    <dbReference type="NCBI Taxonomy" id="55205"/>
    <lineage>
        <taxon>Bacteria</taxon>
        <taxon>Bacillati</taxon>
        <taxon>Bacillota</taxon>
        <taxon>Bacillota incertae sedis</taxon>
        <taxon>Caldicellulosiruptorales</taxon>
        <taxon>Caldicellulosiruptoraceae</taxon>
        <taxon>Caldicellulosiruptor</taxon>
    </lineage>
</organism>